<gene>
    <name evidence="1" type="ORF">CAMP_LOCUS10263</name>
</gene>
<keyword evidence="2" id="KW-1185">Reference proteome</keyword>
<dbReference type="EMBL" id="CANHGI010000004">
    <property type="protein sequence ID" value="CAI5447626.1"/>
    <property type="molecule type" value="Genomic_DNA"/>
</dbReference>
<evidence type="ECO:0000313" key="1">
    <source>
        <dbReference type="EMBL" id="CAI5447626.1"/>
    </source>
</evidence>
<dbReference type="AlphaFoldDB" id="A0A9P1N4K7"/>
<evidence type="ECO:0000313" key="2">
    <source>
        <dbReference type="Proteomes" id="UP001152747"/>
    </source>
</evidence>
<accession>A0A9P1N4K7</accession>
<protein>
    <submittedName>
        <fullName evidence="1">Uncharacterized protein</fullName>
    </submittedName>
</protein>
<proteinExistence type="predicted"/>
<comment type="caution">
    <text evidence="1">The sequence shown here is derived from an EMBL/GenBank/DDBJ whole genome shotgun (WGS) entry which is preliminary data.</text>
</comment>
<organism evidence="1 2">
    <name type="scientific">Caenorhabditis angaria</name>
    <dbReference type="NCBI Taxonomy" id="860376"/>
    <lineage>
        <taxon>Eukaryota</taxon>
        <taxon>Metazoa</taxon>
        <taxon>Ecdysozoa</taxon>
        <taxon>Nematoda</taxon>
        <taxon>Chromadorea</taxon>
        <taxon>Rhabditida</taxon>
        <taxon>Rhabditina</taxon>
        <taxon>Rhabditomorpha</taxon>
        <taxon>Rhabditoidea</taxon>
        <taxon>Rhabditidae</taxon>
        <taxon>Peloderinae</taxon>
        <taxon>Caenorhabditis</taxon>
    </lineage>
</organism>
<name>A0A9P1N4K7_9PELO</name>
<sequence>MSKIDRDVRRSAICQKLGWRFQLSEHQNWIERSYWSRLPSEERGQIQKEMLDAVKSAGKEIEEVPETVEEKWKEIEKQMENVDREPSLDKWRWTPIWRGNRFGYERIQYFASFGCELCKGKSHRPAGCPVFPKRYEKYARILELKLCLTCIKPKSSQHRCPRRICHQCGQGHLALLFHDDKRENKSVEIPVS</sequence>
<dbReference type="Proteomes" id="UP001152747">
    <property type="component" value="Unassembled WGS sequence"/>
</dbReference>
<reference evidence="1" key="1">
    <citation type="submission" date="2022-11" db="EMBL/GenBank/DDBJ databases">
        <authorList>
            <person name="Kikuchi T."/>
        </authorList>
    </citation>
    <scope>NUCLEOTIDE SEQUENCE</scope>
    <source>
        <strain evidence="1">PS1010</strain>
    </source>
</reference>